<dbReference type="PANTHER" id="PTHR22683">
    <property type="entry name" value="SPORULATION PROTEIN RELATED"/>
    <property type="match status" value="1"/>
</dbReference>
<dbReference type="SUPFAM" id="SSF49879">
    <property type="entry name" value="SMAD/FHA domain"/>
    <property type="match status" value="1"/>
</dbReference>
<dbReference type="CDD" id="cd00060">
    <property type="entry name" value="FHA"/>
    <property type="match status" value="1"/>
</dbReference>
<keyword evidence="10" id="KW-1185">Reference proteome</keyword>
<dbReference type="Pfam" id="PF01580">
    <property type="entry name" value="FtsK_SpoIIIE"/>
    <property type="match status" value="1"/>
</dbReference>
<evidence type="ECO:0000256" key="1">
    <source>
        <dbReference type="ARBA" id="ARBA00022553"/>
    </source>
</evidence>
<dbReference type="InterPro" id="IPR002543">
    <property type="entry name" value="FtsK_dom"/>
</dbReference>
<evidence type="ECO:0000256" key="5">
    <source>
        <dbReference type="SAM" id="MobiDB-lite"/>
    </source>
</evidence>
<dbReference type="EMBL" id="LT629779">
    <property type="protein sequence ID" value="SDT43161.1"/>
    <property type="molecule type" value="Genomic_DNA"/>
</dbReference>
<evidence type="ECO:0000256" key="6">
    <source>
        <dbReference type="SAM" id="Phobius"/>
    </source>
</evidence>
<feature type="transmembrane region" description="Helical" evidence="6">
    <location>
        <begin position="218"/>
        <end position="237"/>
    </location>
</feature>
<feature type="region of interest" description="Disordered" evidence="5">
    <location>
        <begin position="840"/>
        <end position="877"/>
    </location>
</feature>
<dbReference type="RefSeq" id="WP_091721428.1">
    <property type="nucleotide sequence ID" value="NZ_LT629779.1"/>
</dbReference>
<dbReference type="SMART" id="SM00382">
    <property type="entry name" value="AAA"/>
    <property type="match status" value="2"/>
</dbReference>
<dbReference type="CDD" id="cd01127">
    <property type="entry name" value="TrwB_TraG_TraD_VirD4"/>
    <property type="match status" value="1"/>
</dbReference>
<keyword evidence="6" id="KW-0812">Transmembrane</keyword>
<feature type="binding site" evidence="4">
    <location>
        <begin position="575"/>
        <end position="582"/>
    </location>
    <ligand>
        <name>ATP</name>
        <dbReference type="ChEBI" id="CHEBI:30616"/>
    </ligand>
</feature>
<evidence type="ECO:0000256" key="4">
    <source>
        <dbReference type="PROSITE-ProRule" id="PRU00289"/>
    </source>
</evidence>
<proteinExistence type="predicted"/>
<dbReference type="OrthoDB" id="9807790at2"/>
<evidence type="ECO:0000259" key="8">
    <source>
        <dbReference type="PROSITE" id="PS50901"/>
    </source>
</evidence>
<feature type="domain" description="FtsK" evidence="8">
    <location>
        <begin position="556"/>
        <end position="747"/>
    </location>
</feature>
<protein>
    <submittedName>
        <fullName evidence="9">DNA segregation ATPase FtsK/SpoIIIE, S-DNA-T family</fullName>
    </submittedName>
</protein>
<dbReference type="PANTHER" id="PTHR22683:SF1">
    <property type="entry name" value="TYPE VII SECRETION SYSTEM PROTEIN ESSC"/>
    <property type="match status" value="1"/>
</dbReference>
<organism evidence="9 10">
    <name type="scientific">Pseudarthrobacter equi</name>
    <dbReference type="NCBI Taxonomy" id="728066"/>
    <lineage>
        <taxon>Bacteria</taxon>
        <taxon>Bacillati</taxon>
        <taxon>Actinomycetota</taxon>
        <taxon>Actinomycetes</taxon>
        <taxon>Micrococcales</taxon>
        <taxon>Micrococcaceae</taxon>
        <taxon>Pseudarthrobacter</taxon>
    </lineage>
</organism>
<keyword evidence="3 4" id="KW-0067">ATP-binding</keyword>
<dbReference type="InterPro" id="IPR050206">
    <property type="entry name" value="FtsK/SpoIIIE/SftA"/>
</dbReference>
<name>A0A1H2AB05_9MICC</name>
<keyword evidence="1" id="KW-0597">Phosphoprotein</keyword>
<gene>
    <name evidence="9" type="ORF">SAMN04489743_2882</name>
</gene>
<keyword evidence="6" id="KW-0472">Membrane</keyword>
<keyword evidence="6" id="KW-1133">Transmembrane helix</keyword>
<dbReference type="SUPFAM" id="SSF52540">
    <property type="entry name" value="P-loop containing nucleoside triphosphate hydrolases"/>
    <property type="match status" value="2"/>
</dbReference>
<keyword evidence="2 4" id="KW-0547">Nucleotide-binding</keyword>
<dbReference type="Gene3D" id="2.60.200.20">
    <property type="match status" value="1"/>
</dbReference>
<dbReference type="InterPro" id="IPR027417">
    <property type="entry name" value="P-loop_NTPase"/>
</dbReference>
<evidence type="ECO:0000313" key="10">
    <source>
        <dbReference type="Proteomes" id="UP000198751"/>
    </source>
</evidence>
<dbReference type="GO" id="GO:0003677">
    <property type="term" value="F:DNA binding"/>
    <property type="evidence" value="ECO:0007669"/>
    <property type="project" value="InterPro"/>
</dbReference>
<dbReference type="InterPro" id="IPR008984">
    <property type="entry name" value="SMAD_FHA_dom_sf"/>
</dbReference>
<dbReference type="PROSITE" id="PS50901">
    <property type="entry name" value="FTSK"/>
    <property type="match status" value="1"/>
</dbReference>
<dbReference type="InterPro" id="IPR003593">
    <property type="entry name" value="AAA+_ATPase"/>
</dbReference>
<dbReference type="SMART" id="SM00240">
    <property type="entry name" value="FHA"/>
    <property type="match status" value="1"/>
</dbReference>
<sequence length="1342" mass="140747">MTLHCTLVRAAGPGSGNEPLELTIEAPAGTAGTEIHHLLARKFGTGEVTVRGIRLGSLNVGTAPLVAGAVLVDAGDARPPLRKQLPRIADEAEAGLALAVHSGSGAGTVVALARGTFTIGRSGARISIDDAEMSREHAKLTVTDTGIFIEDLDSSNGTWVDGRRVRNAAVSTASDIRCGTSAMSLIFTDGPPAPLADAGASVADPIPVTAGTDHGNRAVLVLTATLPLAIGVGLAVFTGMWMFLAFAGASAVSMLIPLLTGRRQRRETAAAVAGAVQEDRQRRRRAGPSLATLALSTPRLGSNGTGAGEGRIWLRLGLGVQPANISVQHARAVRDLPSAGAVPLLLDPSRPETVFQGARPALDAMIRALVMQLAGYPRGRETRVVIHGRPEVLPLAARFLPRVVLTATGESCRRHLSEKLLGGCPHGVLILAGPSDCRETDNTLAATGVQLGWQVLRFTTPAEPASTADVELSEPESSLLCPETHTKFVSDLAPAKVFDAFCRNLAAGADGRAREDCIPDTCALADVMPLSADATAARWEKGAQTTGLAVPLGLSAGGVRSWDLDGDGPHLLVAGTTGSGKSELLRTLVIALALNHPPELVNFLFVDFKGGSGLGPLADLVHCVGLLTDLSASELDRTLASLRAEIRLREEALAAANVPDLASYQSTQDAAGPALPHLVIIIDEFRMLVDDAPDVLRELMRIAAIGRSLGIHLVMATQRPQGALTADIRANVTSSIALRVQSDMESHDIIGTKAAAGIGVDCPGRAFLARGTEPAQEFQAATLNLSGSETRNDALHVQRTFDFLRAEEGAAPGCQTPTPAQAARPYVEMVRRLWTSRGRSLPRHPVAPPLPHDLRDPVSAPAQASGQPPTGSRPDWSVELGALDLPHAQCVLPLTWEPSRHGHLALVGSASSGAVEALDLAVRRLLAHPRESHCYFLDAPGGLQHAAGHRRTGAHAGIHELRRAVRILERLALELGHRLSRPDEGATPLVLVISGWGSWMSAFRSGPLAWAEDVVQDLVRDGQRAGITVAISGERELATARFGGSLPNRLYFPAASNEDSRLAWPRMPSTEKVKGRAVAFGPVAGSEPAVCQVYDLAIADQWQRDPDMELNSTPEVPPFRIESLPPLISATDVQESAASPFSSVAAARSTPPGLLIGVGGDELSPVRLNLPAGGVFTILGRPGGGKTNSLRALRILNPEACWVHPPDTVEPDRFWTSLRLDPASRAAAGRRILIADDADQLSADALTALAELQSRGHNVLLTANYNPLLLQRLPLVMASRAHGTGMLLAPRSMADGDLFGVRFEAEPTAPPGRAVLISGGGSAALQVAWAPPGGVAGGRKAG</sequence>
<evidence type="ECO:0000259" key="7">
    <source>
        <dbReference type="PROSITE" id="PS50006"/>
    </source>
</evidence>
<reference evidence="10" key="1">
    <citation type="submission" date="2016-10" db="EMBL/GenBank/DDBJ databases">
        <authorList>
            <person name="Varghese N."/>
            <person name="Submissions S."/>
        </authorList>
    </citation>
    <scope>NUCLEOTIDE SEQUENCE [LARGE SCALE GENOMIC DNA]</scope>
    <source>
        <strain evidence="10">IMMIB L-1606</strain>
    </source>
</reference>
<dbReference type="Gene3D" id="3.40.50.300">
    <property type="entry name" value="P-loop containing nucleotide triphosphate hydrolases"/>
    <property type="match status" value="2"/>
</dbReference>
<dbReference type="Proteomes" id="UP000198751">
    <property type="component" value="Chromosome I"/>
</dbReference>
<dbReference type="GO" id="GO:0005524">
    <property type="term" value="F:ATP binding"/>
    <property type="evidence" value="ECO:0007669"/>
    <property type="project" value="UniProtKB-UniRule"/>
</dbReference>
<feature type="domain" description="FHA" evidence="7">
    <location>
        <begin position="110"/>
        <end position="165"/>
    </location>
</feature>
<dbReference type="PROSITE" id="PS50006">
    <property type="entry name" value="FHA_DOMAIN"/>
    <property type="match status" value="1"/>
</dbReference>
<dbReference type="InterPro" id="IPR000253">
    <property type="entry name" value="FHA_dom"/>
</dbReference>
<evidence type="ECO:0000313" key="9">
    <source>
        <dbReference type="EMBL" id="SDT43161.1"/>
    </source>
</evidence>
<evidence type="ECO:0000256" key="2">
    <source>
        <dbReference type="ARBA" id="ARBA00022741"/>
    </source>
</evidence>
<evidence type="ECO:0000256" key="3">
    <source>
        <dbReference type="ARBA" id="ARBA00022840"/>
    </source>
</evidence>
<accession>A0A1H2AB05</accession>
<dbReference type="Pfam" id="PF00498">
    <property type="entry name" value="FHA"/>
    <property type="match status" value="1"/>
</dbReference>